<dbReference type="KEGG" id="bok:DM82_4030"/>
<organism evidence="1 2">
    <name type="scientific">Burkholderia oklahomensis</name>
    <dbReference type="NCBI Taxonomy" id="342113"/>
    <lineage>
        <taxon>Bacteria</taxon>
        <taxon>Pseudomonadati</taxon>
        <taxon>Pseudomonadota</taxon>
        <taxon>Betaproteobacteria</taxon>
        <taxon>Burkholderiales</taxon>
        <taxon>Burkholderiaceae</taxon>
        <taxon>Burkholderia</taxon>
        <taxon>pseudomallei group</taxon>
    </lineage>
</organism>
<evidence type="ECO:0000313" key="2">
    <source>
        <dbReference type="Proteomes" id="UP000029424"/>
    </source>
</evidence>
<protein>
    <submittedName>
        <fullName evidence="1">Tir chaperone family protein</fullName>
    </submittedName>
</protein>
<dbReference type="Pfam" id="PF05932">
    <property type="entry name" value="CesT"/>
    <property type="match status" value="1"/>
</dbReference>
<reference evidence="1 2" key="1">
    <citation type="submission" date="2014-06" db="EMBL/GenBank/DDBJ databases">
        <authorList>
            <person name="Bishop-Lilly K.A."/>
            <person name="Broomall S.M."/>
            <person name="Chain P.S."/>
            <person name="Chertkov O."/>
            <person name="Coyne S.R."/>
            <person name="Daligault H.E."/>
            <person name="Davenport K.W."/>
            <person name="Erkkila T."/>
            <person name="Frey K.G."/>
            <person name="Gibbons H.S."/>
            <person name="Gu W."/>
            <person name="Jaissle J."/>
            <person name="Johnson S.L."/>
            <person name="Koroleva G.I."/>
            <person name="Ladner J.T."/>
            <person name="Lo C.-C."/>
            <person name="Minogue T.D."/>
            <person name="Munk C."/>
            <person name="Palacios G.F."/>
            <person name="Redden C.L."/>
            <person name="Rosenzweig C.N."/>
            <person name="Scholz M.B."/>
            <person name="Teshima H."/>
            <person name="Xu Y."/>
        </authorList>
    </citation>
    <scope>NUCLEOTIDE SEQUENCE [LARGE SCALE GENOMIC DNA]</scope>
    <source>
        <strain evidence="1 2">EO147</strain>
    </source>
</reference>
<dbReference type="Gene3D" id="3.30.1460.10">
    <property type="match status" value="1"/>
</dbReference>
<keyword evidence="2" id="KW-1185">Reference proteome</keyword>
<dbReference type="EMBL" id="CP008727">
    <property type="protein sequence ID" value="AIO70375.1"/>
    <property type="molecule type" value="Genomic_DNA"/>
</dbReference>
<name>A0AAI8BE05_9BURK</name>
<dbReference type="InterPro" id="IPR010261">
    <property type="entry name" value="Tir_chaperone"/>
</dbReference>
<dbReference type="RefSeq" id="WP_010109157.1">
    <property type="nucleotide sequence ID" value="NZ_CP008727.1"/>
</dbReference>
<dbReference type="CDD" id="cd17019">
    <property type="entry name" value="T3SC_IA_ShcA-like"/>
    <property type="match status" value="1"/>
</dbReference>
<dbReference type="SUPFAM" id="SSF69635">
    <property type="entry name" value="Type III secretory system chaperone-like"/>
    <property type="match status" value="1"/>
</dbReference>
<dbReference type="GO" id="GO:0030254">
    <property type="term" value="P:protein secretion by the type III secretion system"/>
    <property type="evidence" value="ECO:0007669"/>
    <property type="project" value="InterPro"/>
</dbReference>
<sequence>MTNTLLSAFGARIGLSDLKFDATGVCQLRIDGLKLALYDNRALGCLTLLGELPMPAADTLRHDAWVRFVLAGQFGALHEQAPIVGLNPQTDALVAMRHLPPENLSLVRLTDAFAGFVEWLAAWSRESSAIEQSAFAAL</sequence>
<dbReference type="AlphaFoldDB" id="A0AAI8BE05"/>
<evidence type="ECO:0000313" key="1">
    <source>
        <dbReference type="EMBL" id="AIO70375.1"/>
    </source>
</evidence>
<gene>
    <name evidence="1" type="ORF">DM82_4030</name>
</gene>
<accession>A0AAI8BE05</accession>
<dbReference type="Proteomes" id="UP000029424">
    <property type="component" value="Chromosome 2"/>
</dbReference>
<proteinExistence type="predicted"/>